<dbReference type="InterPro" id="IPR003869">
    <property type="entry name" value="Polysac_CapD-like"/>
</dbReference>
<organism evidence="3 4">
    <name type="scientific">Bacillus mycoides</name>
    <dbReference type="NCBI Taxonomy" id="1405"/>
    <lineage>
        <taxon>Bacteria</taxon>
        <taxon>Bacillati</taxon>
        <taxon>Bacillota</taxon>
        <taxon>Bacilli</taxon>
        <taxon>Bacillales</taxon>
        <taxon>Bacillaceae</taxon>
        <taxon>Bacillus</taxon>
        <taxon>Bacillus cereus group</taxon>
    </lineage>
</organism>
<evidence type="ECO:0000256" key="1">
    <source>
        <dbReference type="ARBA" id="ARBA00007430"/>
    </source>
</evidence>
<dbReference type="EMBL" id="FMAK01000046">
    <property type="protein sequence ID" value="SCB69628.1"/>
    <property type="molecule type" value="Genomic_DNA"/>
</dbReference>
<dbReference type="Gene3D" id="3.40.50.720">
    <property type="entry name" value="NAD(P)-binding Rossmann-like Domain"/>
    <property type="match status" value="1"/>
</dbReference>
<reference evidence="3 4" key="1">
    <citation type="submission" date="2016-08" db="EMBL/GenBank/DDBJ databases">
        <authorList>
            <person name="Seilhamer J.J."/>
        </authorList>
    </citation>
    <scope>NUCLEOTIDE SEQUENCE [LARGE SCALE GENOMIC DNA]</scope>
    <source>
        <strain evidence="3 4">SDA_GO95</strain>
    </source>
</reference>
<dbReference type="InterPro" id="IPR051203">
    <property type="entry name" value="Polysaccharide_Synthase-Rel"/>
</dbReference>
<gene>
    <name evidence="3" type="ORF">BWGO95_03792</name>
</gene>
<dbReference type="CDD" id="cd05237">
    <property type="entry name" value="UDP_invert_4-6DH_SDR_e"/>
    <property type="match status" value="1"/>
</dbReference>
<evidence type="ECO:0000313" key="4">
    <source>
        <dbReference type="Proteomes" id="UP000195696"/>
    </source>
</evidence>
<name>A0A1G4EP68_BACMY</name>
<evidence type="ECO:0000259" key="2">
    <source>
        <dbReference type="Pfam" id="PF02719"/>
    </source>
</evidence>
<dbReference type="PANTHER" id="PTHR43318:SF2">
    <property type="entry name" value="UDP-N-ACETYLGLUCOSAMINE 4,6-DEHYDRATASE (INVERTING)"/>
    <property type="match status" value="1"/>
</dbReference>
<evidence type="ECO:0000313" key="3">
    <source>
        <dbReference type="EMBL" id="SCB69628.1"/>
    </source>
</evidence>
<protein>
    <submittedName>
        <fullName evidence="3">UDP-N-acetylglucosamine 4,6-dehydratase</fullName>
    </submittedName>
</protein>
<dbReference type="AlphaFoldDB" id="A0A1G4EP68"/>
<dbReference type="SUPFAM" id="SSF51735">
    <property type="entry name" value="NAD(P)-binding Rossmann-fold domains"/>
    <property type="match status" value="1"/>
</dbReference>
<dbReference type="Pfam" id="PF02719">
    <property type="entry name" value="Polysacc_synt_2"/>
    <property type="match status" value="1"/>
</dbReference>
<sequence length="242" mass="27116">MLNKIILITGGTGSWGHELIKQLLEQSPKEIRVFSRNETVQFEMQQQFINEDRLKFIIGDIRDKDQLVYACQGVHYVFHLAALKHVPVCEYYPYEAIKTNIHGTQNVIEASIQKQVEKVIYVSTDKAADPSNTYGMTKAIGEKLMVHANVQTKKTKFICVRGGNVLGTSGSVVPLFKKQIKKSSQVGITDENMTRFFLTIEDAVGLLFKAASEGRGGEIFVMKMPACKITDLAKVLIEDSKK</sequence>
<feature type="domain" description="Polysaccharide biosynthesis protein CapD-like" evidence="2">
    <location>
        <begin position="6"/>
        <end position="240"/>
    </location>
</feature>
<dbReference type="PANTHER" id="PTHR43318">
    <property type="entry name" value="UDP-N-ACETYLGLUCOSAMINE 4,6-DEHYDRATASE"/>
    <property type="match status" value="1"/>
</dbReference>
<accession>A0A1G4EP68</accession>
<proteinExistence type="inferred from homology"/>
<dbReference type="Proteomes" id="UP000195696">
    <property type="component" value="Unassembled WGS sequence"/>
</dbReference>
<dbReference type="InterPro" id="IPR036291">
    <property type="entry name" value="NAD(P)-bd_dom_sf"/>
</dbReference>
<comment type="similarity">
    <text evidence="1">Belongs to the polysaccharide synthase family.</text>
</comment>